<evidence type="ECO:0000313" key="5">
    <source>
        <dbReference type="EMBL" id="KAK1743454.1"/>
    </source>
</evidence>
<evidence type="ECO:0000256" key="2">
    <source>
        <dbReference type="ARBA" id="ARBA00023239"/>
    </source>
</evidence>
<keyword evidence="6" id="KW-1185">Reference proteome</keyword>
<dbReference type="PROSITE" id="PS51257">
    <property type="entry name" value="PROKAR_LIPOPROTEIN"/>
    <property type="match status" value="1"/>
</dbReference>
<dbReference type="PROSITE" id="PS00626">
    <property type="entry name" value="RCC1_2"/>
    <property type="match status" value="1"/>
</dbReference>
<protein>
    <submittedName>
        <fullName evidence="5">RCC1 domain-containing protein</fullName>
    </submittedName>
</protein>
<proteinExistence type="predicted"/>
<dbReference type="Pfam" id="PF04752">
    <property type="entry name" value="ChaC"/>
    <property type="match status" value="1"/>
</dbReference>
<organism evidence="5 6">
    <name type="scientific">Skeletonema marinoi</name>
    <dbReference type="NCBI Taxonomy" id="267567"/>
    <lineage>
        <taxon>Eukaryota</taxon>
        <taxon>Sar</taxon>
        <taxon>Stramenopiles</taxon>
        <taxon>Ochrophyta</taxon>
        <taxon>Bacillariophyta</taxon>
        <taxon>Coscinodiscophyceae</taxon>
        <taxon>Thalassiosirophycidae</taxon>
        <taxon>Thalassiosirales</taxon>
        <taxon>Skeletonemataceae</taxon>
        <taxon>Skeletonema</taxon>
        <taxon>Skeletonema marinoi-dohrnii complex</taxon>
    </lineage>
</organism>
<dbReference type="InterPro" id="IPR006840">
    <property type="entry name" value="ChaC"/>
</dbReference>
<dbReference type="PROSITE" id="PS50012">
    <property type="entry name" value="RCC1_3"/>
    <property type="match status" value="5"/>
</dbReference>
<reference evidence="5" key="1">
    <citation type="submission" date="2023-06" db="EMBL/GenBank/DDBJ databases">
        <title>Survivors Of The Sea: Transcriptome response of Skeletonema marinoi to long-term dormancy.</title>
        <authorList>
            <person name="Pinder M.I.M."/>
            <person name="Kourtchenko O."/>
            <person name="Robertson E.K."/>
            <person name="Larsson T."/>
            <person name="Maumus F."/>
            <person name="Osuna-Cruz C.M."/>
            <person name="Vancaester E."/>
            <person name="Stenow R."/>
            <person name="Vandepoele K."/>
            <person name="Ploug H."/>
            <person name="Bruchert V."/>
            <person name="Godhe A."/>
            <person name="Topel M."/>
        </authorList>
    </citation>
    <scope>NUCLEOTIDE SEQUENCE</scope>
    <source>
        <strain evidence="5">R05AC</strain>
    </source>
</reference>
<dbReference type="PANTHER" id="PTHR22872">
    <property type="entry name" value="BTK-BINDING PROTEIN-RELATED"/>
    <property type="match status" value="1"/>
</dbReference>
<evidence type="ECO:0000313" key="6">
    <source>
        <dbReference type="Proteomes" id="UP001224775"/>
    </source>
</evidence>
<accession>A0AAD8YBK3</accession>
<dbReference type="AlphaFoldDB" id="A0AAD8YBK3"/>
<feature type="repeat" description="RCC1" evidence="3">
    <location>
        <begin position="386"/>
        <end position="443"/>
    </location>
</feature>
<dbReference type="GO" id="GO:0006751">
    <property type="term" value="P:glutathione catabolic process"/>
    <property type="evidence" value="ECO:0007669"/>
    <property type="project" value="InterPro"/>
</dbReference>
<dbReference type="InterPro" id="IPR051625">
    <property type="entry name" value="Signaling_Regulatory_Domain"/>
</dbReference>
<keyword evidence="2" id="KW-0456">Lyase</keyword>
<evidence type="ECO:0000256" key="1">
    <source>
        <dbReference type="ARBA" id="ARBA00022737"/>
    </source>
</evidence>
<evidence type="ECO:0000259" key="4">
    <source>
        <dbReference type="Pfam" id="PF25390"/>
    </source>
</evidence>
<evidence type="ECO:0000256" key="3">
    <source>
        <dbReference type="PROSITE-ProRule" id="PRU00235"/>
    </source>
</evidence>
<dbReference type="GO" id="GO:0061928">
    <property type="term" value="F:glutathione specific gamma-glutamylcyclotransferase activity"/>
    <property type="evidence" value="ECO:0007669"/>
    <property type="project" value="InterPro"/>
</dbReference>
<dbReference type="InterPro" id="IPR013024">
    <property type="entry name" value="GGCT-like"/>
</dbReference>
<dbReference type="Proteomes" id="UP001224775">
    <property type="component" value="Unassembled WGS sequence"/>
</dbReference>
<keyword evidence="1" id="KW-0677">Repeat</keyword>
<feature type="domain" description="RCC1-like" evidence="4">
    <location>
        <begin position="325"/>
        <end position="717"/>
    </location>
</feature>
<feature type="repeat" description="RCC1" evidence="3">
    <location>
        <begin position="550"/>
        <end position="604"/>
    </location>
</feature>
<dbReference type="EMBL" id="JATAAI010000009">
    <property type="protein sequence ID" value="KAK1743454.1"/>
    <property type="molecule type" value="Genomic_DNA"/>
</dbReference>
<dbReference type="CDD" id="cd06661">
    <property type="entry name" value="GGCT_like"/>
    <property type="match status" value="1"/>
</dbReference>
<gene>
    <name evidence="5" type="ORF">QTG54_006075</name>
</gene>
<dbReference type="PRINTS" id="PR00633">
    <property type="entry name" value="RCCNDNSATION"/>
</dbReference>
<dbReference type="Gene3D" id="2.130.10.30">
    <property type="entry name" value="Regulator of chromosome condensation 1/beta-lactamase-inhibitor protein II"/>
    <property type="match status" value="2"/>
</dbReference>
<dbReference type="InterPro" id="IPR000408">
    <property type="entry name" value="Reg_chr_condens"/>
</dbReference>
<sequence>MNLHSRLFHRRIFTSFFALPAAAAFLSCINSRRPITIGSRKIMMTQQLDSESSDAVWCPDTQTFKGGIVPRHSAETLTIDELLACNGDKLKIFGYGSLCWHPGADGVLSLASIEQDEHDHDVTTSSPRPKRQVTTAPGRAIGYRRCWAQRSADHRGVTEFNGIVCTLLSDEEFAELQSDSGGEHQSISMTEGLIYTVEKDLVQDCLAELDFREKGGYARDTIDVIEDDTGEKFKALLYRGTSENPAFWKRVLFDLPLAAAVMSVARGPSGPNDFYLLQLHSFLTHAAKHSPAAAAALKDHSGDEQTQKLAHMCKLLQTDYTPFFLFGTGSNEHNQLLLNSDVASVEERHELVEMLLVVPRSNGDVELLPKSLHAGGGHSALLTHTGELYLWGWNDSGQLRRVSNIISDDKDLPFSENVVRPLQDIKVEQVCVGHNHTILIEKESGRLVCFGENGRGQVDAFLTNTSIHTPLTPVDLANEGFVDVAAGLFHSAAITKCGELVTWGCGRFGQSLPPSDASTSKVGRWRPNDGVPLKQVSCGRRHTVILDESGRVWTMGDNKYGQLGRSNVLRSAVPELVSGVLGLPNSGCVQILSGWSHTIAVVKKDDSPAITLFGWGRNERRQLGYKSTEKFVDEPQLLNPNDGDIEVTSICCGAESSLIVGADETIYCCGWNEHGNLGFESSDCCFTWRPATGVKVVGPPTSRSRKLLAASGGAHAIVMKG</sequence>
<dbReference type="InterPro" id="IPR058923">
    <property type="entry name" value="RCC1-like_dom"/>
</dbReference>
<feature type="repeat" description="RCC1" evidence="3">
    <location>
        <begin position="445"/>
        <end position="497"/>
    </location>
</feature>
<dbReference type="InterPro" id="IPR009091">
    <property type="entry name" value="RCC1/BLIP-II"/>
</dbReference>
<dbReference type="SUPFAM" id="SSF50985">
    <property type="entry name" value="RCC1/BLIP-II"/>
    <property type="match status" value="1"/>
</dbReference>
<feature type="repeat" description="RCC1" evidence="3">
    <location>
        <begin position="498"/>
        <end position="549"/>
    </location>
</feature>
<name>A0AAD8YBK3_9STRA</name>
<dbReference type="Pfam" id="PF25390">
    <property type="entry name" value="WD40_RLD"/>
    <property type="match status" value="1"/>
</dbReference>
<feature type="repeat" description="RCC1" evidence="3">
    <location>
        <begin position="610"/>
        <end position="663"/>
    </location>
</feature>
<comment type="caution">
    <text evidence="5">The sequence shown here is derived from an EMBL/GenBank/DDBJ whole genome shotgun (WGS) entry which is preliminary data.</text>
</comment>